<evidence type="ECO:0000256" key="3">
    <source>
        <dbReference type="ARBA" id="ARBA00023163"/>
    </source>
</evidence>
<dbReference type="PROSITE" id="PS00356">
    <property type="entry name" value="HTH_LACI_1"/>
    <property type="match status" value="1"/>
</dbReference>
<dbReference type="Pfam" id="PF13377">
    <property type="entry name" value="Peripla_BP_3"/>
    <property type="match status" value="1"/>
</dbReference>
<evidence type="ECO:0000259" key="4">
    <source>
        <dbReference type="PROSITE" id="PS50932"/>
    </source>
</evidence>
<evidence type="ECO:0000313" key="5">
    <source>
        <dbReference type="EMBL" id="PXX48808.1"/>
    </source>
</evidence>
<comment type="caution">
    <text evidence="5">The sequence shown here is derived from an EMBL/GenBank/DDBJ whole genome shotgun (WGS) entry which is preliminary data.</text>
</comment>
<dbReference type="PANTHER" id="PTHR30146:SF145">
    <property type="entry name" value="RIBOSE OPERON REPRESSOR"/>
    <property type="match status" value="1"/>
</dbReference>
<evidence type="ECO:0000256" key="1">
    <source>
        <dbReference type="ARBA" id="ARBA00023015"/>
    </source>
</evidence>
<dbReference type="InterPro" id="IPR046335">
    <property type="entry name" value="LacI/GalR-like_sensor"/>
</dbReference>
<dbReference type="Gene3D" id="1.10.260.40">
    <property type="entry name" value="lambda repressor-like DNA-binding domains"/>
    <property type="match status" value="1"/>
</dbReference>
<accession>A0A318K535</accession>
<dbReference type="Gene3D" id="3.40.50.2300">
    <property type="match status" value="2"/>
</dbReference>
<dbReference type="GO" id="GO:0000976">
    <property type="term" value="F:transcription cis-regulatory region binding"/>
    <property type="evidence" value="ECO:0007669"/>
    <property type="project" value="TreeGrafter"/>
</dbReference>
<dbReference type="InterPro" id="IPR010982">
    <property type="entry name" value="Lambda_DNA-bd_dom_sf"/>
</dbReference>
<evidence type="ECO:0000256" key="2">
    <source>
        <dbReference type="ARBA" id="ARBA00023125"/>
    </source>
</evidence>
<dbReference type="SMART" id="SM00354">
    <property type="entry name" value="HTH_LACI"/>
    <property type="match status" value="1"/>
</dbReference>
<evidence type="ECO:0000313" key="6">
    <source>
        <dbReference type="Proteomes" id="UP000248395"/>
    </source>
</evidence>
<feature type="domain" description="HTH lacI-type" evidence="4">
    <location>
        <begin position="16"/>
        <end position="69"/>
    </location>
</feature>
<name>A0A318K535_9NEIS</name>
<keyword evidence="6" id="KW-1185">Reference proteome</keyword>
<dbReference type="InterPro" id="IPR028082">
    <property type="entry name" value="Peripla_BP_I"/>
</dbReference>
<keyword evidence="3" id="KW-0804">Transcription</keyword>
<protein>
    <submittedName>
        <fullName evidence="5">LacI family transcriptional regulator</fullName>
    </submittedName>
</protein>
<gene>
    <name evidence="5" type="ORF">DFR38_106185</name>
</gene>
<dbReference type="PROSITE" id="PS50932">
    <property type="entry name" value="HTH_LACI_2"/>
    <property type="match status" value="1"/>
</dbReference>
<dbReference type="CDD" id="cd19977">
    <property type="entry name" value="PBP1_EndR-like"/>
    <property type="match status" value="1"/>
</dbReference>
<reference evidence="5 6" key="1">
    <citation type="submission" date="2018-05" db="EMBL/GenBank/DDBJ databases">
        <title>Genomic Encyclopedia of Type Strains, Phase IV (KMG-IV): sequencing the most valuable type-strain genomes for metagenomic binning, comparative biology and taxonomic classification.</title>
        <authorList>
            <person name="Goeker M."/>
        </authorList>
    </citation>
    <scope>NUCLEOTIDE SEQUENCE [LARGE SCALE GENOMIC DNA]</scope>
    <source>
        <strain evidence="5 6">DSM 25134</strain>
    </source>
</reference>
<dbReference type="SUPFAM" id="SSF47413">
    <property type="entry name" value="lambda repressor-like DNA-binding domains"/>
    <property type="match status" value="1"/>
</dbReference>
<dbReference type="CDD" id="cd01392">
    <property type="entry name" value="HTH_LacI"/>
    <property type="match status" value="1"/>
</dbReference>
<organism evidence="5 6">
    <name type="scientific">Aquitalea magnusonii</name>
    <dbReference type="NCBI Taxonomy" id="332411"/>
    <lineage>
        <taxon>Bacteria</taxon>
        <taxon>Pseudomonadati</taxon>
        <taxon>Pseudomonadota</taxon>
        <taxon>Betaproteobacteria</taxon>
        <taxon>Neisseriales</taxon>
        <taxon>Chromobacteriaceae</taxon>
        <taxon>Aquitalea</taxon>
    </lineage>
</organism>
<dbReference type="Pfam" id="PF00356">
    <property type="entry name" value="LacI"/>
    <property type="match status" value="1"/>
</dbReference>
<dbReference type="SUPFAM" id="SSF53822">
    <property type="entry name" value="Periplasmic binding protein-like I"/>
    <property type="match status" value="1"/>
</dbReference>
<dbReference type="Proteomes" id="UP000248395">
    <property type="component" value="Unassembled WGS sequence"/>
</dbReference>
<keyword evidence="1" id="KW-0805">Transcription regulation</keyword>
<sequence length="352" mass="37521">MQDHDNLTENDCKMTVRIKDVARAAGVSVATVSRALGDGPVSDELRKKVEAAVAATGYLPNLSARRLRSQHSHTIGLIVSDIRNPFFTAVSRAVEDAAYAVGMRVILCNTDENPQKEAMYLRLMQEERVTGVIFAPTRATAQKLDPQQLGFPVVLIDRAAPPGHADAVVLDNAEAASLLVEHLLAQGYRRIGGLFGNTSTTGAERHAGVVAAMQRHGLQAEARFIAPTPEAAEQAVRDWLREPAQPEALIASNGLVLLGMLRGARAAGVSIPAQLALAGFDNDNWTELAGPGLTVIEQPVYDIGRTAMKMLLERLEDPARSARKVVLSGRLIARGSTAHNLAADAGPDGAGR</sequence>
<keyword evidence="2" id="KW-0238">DNA-binding</keyword>
<dbReference type="EMBL" id="QJKC01000006">
    <property type="protein sequence ID" value="PXX48808.1"/>
    <property type="molecule type" value="Genomic_DNA"/>
</dbReference>
<dbReference type="GO" id="GO:0003700">
    <property type="term" value="F:DNA-binding transcription factor activity"/>
    <property type="evidence" value="ECO:0007669"/>
    <property type="project" value="TreeGrafter"/>
</dbReference>
<dbReference type="PANTHER" id="PTHR30146">
    <property type="entry name" value="LACI-RELATED TRANSCRIPTIONAL REPRESSOR"/>
    <property type="match status" value="1"/>
</dbReference>
<dbReference type="AlphaFoldDB" id="A0A318K535"/>
<proteinExistence type="predicted"/>
<dbReference type="InterPro" id="IPR000843">
    <property type="entry name" value="HTH_LacI"/>
</dbReference>